<dbReference type="Pfam" id="PF00098">
    <property type="entry name" value="zf-CCHC"/>
    <property type="match status" value="1"/>
</dbReference>
<dbReference type="InterPro" id="IPR001878">
    <property type="entry name" value="Znf_CCHC"/>
</dbReference>
<dbReference type="GO" id="GO:0003676">
    <property type="term" value="F:nucleic acid binding"/>
    <property type="evidence" value="ECO:0007669"/>
    <property type="project" value="InterPro"/>
</dbReference>
<comment type="caution">
    <text evidence="4">The sequence shown here is derived from an EMBL/GenBank/DDBJ whole genome shotgun (WGS) entry which is preliminary data.</text>
</comment>
<accession>A0A6G0WKG1</accession>
<feature type="region of interest" description="Disordered" evidence="2">
    <location>
        <begin position="198"/>
        <end position="235"/>
    </location>
</feature>
<dbReference type="PROSITE" id="PS50158">
    <property type="entry name" value="ZF_CCHC"/>
    <property type="match status" value="1"/>
</dbReference>
<protein>
    <recommendedName>
        <fullName evidence="3">CCHC-type domain-containing protein</fullName>
    </recommendedName>
</protein>
<feature type="domain" description="CCHC-type" evidence="3">
    <location>
        <begin position="238"/>
        <end position="253"/>
    </location>
</feature>
<proteinExistence type="predicted"/>
<evidence type="ECO:0000256" key="1">
    <source>
        <dbReference type="PROSITE-ProRule" id="PRU00047"/>
    </source>
</evidence>
<sequence>MSATTTSIKLNNRNFRDWRTYLKERLMTKGLYGTLSPQENNPISDEDNQKAYGILIETLETEQYRHIDGIAAVDLAFKALQTYHEPITKADRIEILKEWSQIEWNCKRENLPNFIHRFEVLARRLRDVGVTESDENLVAKLLALMPWSFRHIVDRLLHTADQSLSTVKVALEAEWKAALRNGAMSKNDEMFNNERALTADGGRRGGRGRGHGRGRGQTHGRGANQATKNNSTAKKGTCHYCGKEGHWKSECRKKMADQAEKPQERSNQATDEDFMFTADDTTDCGSENYQNCDDQDGKMEFTFSAYDTNYESEDGHVLEDANPDPPAQHADISIENTEPADPKPFWSDVQWGPADYRPARTINVRGVETTVTFMSKEDILIAIHMLDPDGTQIRPLPAFLTSRYLVTCYAPRAYKEPCVTTSVYGAWANDGDNPMTMHEWLEKDAYFSYIHEVEGSTTRLADELLSLQTIHMQVAHDFGQLHFAMSIFEGPTHTIIVDSGASSHMTGNEAYLQDKKPCNRRVVVADGKSVVARSYGTMKFKTSLGTNISLIHVLFVEGMPTTLLSIPALM</sequence>
<evidence type="ECO:0000313" key="4">
    <source>
        <dbReference type="EMBL" id="KAF0727717.1"/>
    </source>
</evidence>
<keyword evidence="1" id="KW-0862">Zinc</keyword>
<keyword evidence="1" id="KW-0863">Zinc-finger</keyword>
<dbReference type="SMART" id="SM00343">
    <property type="entry name" value="ZnF_C2HC"/>
    <property type="match status" value="1"/>
</dbReference>
<keyword evidence="5" id="KW-1185">Reference proteome</keyword>
<dbReference type="Proteomes" id="UP000481153">
    <property type="component" value="Unassembled WGS sequence"/>
</dbReference>
<dbReference type="Pfam" id="PF22936">
    <property type="entry name" value="Pol_BBD"/>
    <property type="match status" value="1"/>
</dbReference>
<evidence type="ECO:0000259" key="3">
    <source>
        <dbReference type="PROSITE" id="PS50158"/>
    </source>
</evidence>
<organism evidence="4 5">
    <name type="scientific">Aphanomyces euteiches</name>
    <dbReference type="NCBI Taxonomy" id="100861"/>
    <lineage>
        <taxon>Eukaryota</taxon>
        <taxon>Sar</taxon>
        <taxon>Stramenopiles</taxon>
        <taxon>Oomycota</taxon>
        <taxon>Saprolegniomycetes</taxon>
        <taxon>Saprolegniales</taxon>
        <taxon>Verrucalvaceae</taxon>
        <taxon>Aphanomyces</taxon>
    </lineage>
</organism>
<dbReference type="VEuPathDB" id="FungiDB:AeMF1_006196"/>
<dbReference type="VEuPathDB" id="FungiDB:AeMF1_013666"/>
<gene>
    <name evidence="4" type="ORF">Ae201684_014341</name>
</gene>
<dbReference type="GO" id="GO:0008270">
    <property type="term" value="F:zinc ion binding"/>
    <property type="evidence" value="ECO:0007669"/>
    <property type="project" value="UniProtKB-KW"/>
</dbReference>
<keyword evidence="1" id="KW-0479">Metal-binding</keyword>
<dbReference type="InterPro" id="IPR036875">
    <property type="entry name" value="Znf_CCHC_sf"/>
</dbReference>
<dbReference type="Gene3D" id="4.10.60.10">
    <property type="entry name" value="Zinc finger, CCHC-type"/>
    <property type="match status" value="1"/>
</dbReference>
<evidence type="ECO:0000256" key="2">
    <source>
        <dbReference type="SAM" id="MobiDB-lite"/>
    </source>
</evidence>
<evidence type="ECO:0000313" key="5">
    <source>
        <dbReference type="Proteomes" id="UP000481153"/>
    </source>
</evidence>
<dbReference type="Pfam" id="PF14223">
    <property type="entry name" value="Retrotran_gag_2"/>
    <property type="match status" value="1"/>
</dbReference>
<dbReference type="InterPro" id="IPR054722">
    <property type="entry name" value="PolX-like_BBD"/>
</dbReference>
<feature type="compositionally biased region" description="Basic residues" evidence="2">
    <location>
        <begin position="204"/>
        <end position="218"/>
    </location>
</feature>
<dbReference type="AlphaFoldDB" id="A0A6G0WKG1"/>
<feature type="compositionally biased region" description="Polar residues" evidence="2">
    <location>
        <begin position="224"/>
        <end position="234"/>
    </location>
</feature>
<reference evidence="4 5" key="1">
    <citation type="submission" date="2019-07" db="EMBL/GenBank/DDBJ databases">
        <title>Genomics analysis of Aphanomyces spp. identifies a new class of oomycete effector associated with host adaptation.</title>
        <authorList>
            <person name="Gaulin E."/>
        </authorList>
    </citation>
    <scope>NUCLEOTIDE SEQUENCE [LARGE SCALE GENOMIC DNA]</scope>
    <source>
        <strain evidence="4 5">ATCC 201684</strain>
    </source>
</reference>
<dbReference type="EMBL" id="VJMJ01000191">
    <property type="protein sequence ID" value="KAF0727717.1"/>
    <property type="molecule type" value="Genomic_DNA"/>
</dbReference>
<dbReference type="SUPFAM" id="SSF57756">
    <property type="entry name" value="Retrovirus zinc finger-like domains"/>
    <property type="match status" value="1"/>
</dbReference>
<name>A0A6G0WKG1_9STRA</name>